<gene>
    <name evidence="1" type="ORF">OIDMADRAFT_158978</name>
</gene>
<reference evidence="1 2" key="1">
    <citation type="submission" date="2014-04" db="EMBL/GenBank/DDBJ databases">
        <authorList>
            <consortium name="DOE Joint Genome Institute"/>
            <person name="Kuo A."/>
            <person name="Martino E."/>
            <person name="Perotto S."/>
            <person name="Kohler A."/>
            <person name="Nagy L.G."/>
            <person name="Floudas D."/>
            <person name="Copeland A."/>
            <person name="Barry K.W."/>
            <person name="Cichocki N."/>
            <person name="Veneault-Fourrey C."/>
            <person name="LaButti K."/>
            <person name="Lindquist E.A."/>
            <person name="Lipzen A."/>
            <person name="Lundell T."/>
            <person name="Morin E."/>
            <person name="Murat C."/>
            <person name="Sun H."/>
            <person name="Tunlid A."/>
            <person name="Henrissat B."/>
            <person name="Grigoriev I.V."/>
            <person name="Hibbett D.S."/>
            <person name="Martin F."/>
            <person name="Nordberg H.P."/>
            <person name="Cantor M.N."/>
            <person name="Hua S.X."/>
        </authorList>
    </citation>
    <scope>NUCLEOTIDE SEQUENCE [LARGE SCALE GENOMIC DNA]</scope>
    <source>
        <strain evidence="1 2">Zn</strain>
    </source>
</reference>
<evidence type="ECO:0000313" key="2">
    <source>
        <dbReference type="Proteomes" id="UP000054321"/>
    </source>
</evidence>
<proteinExistence type="predicted"/>
<dbReference type="STRING" id="913774.A0A0C3HLQ1"/>
<keyword evidence="2" id="KW-1185">Reference proteome</keyword>
<accession>A0A0C3HLQ1</accession>
<reference evidence="2" key="2">
    <citation type="submission" date="2015-01" db="EMBL/GenBank/DDBJ databases">
        <title>Evolutionary Origins and Diversification of the Mycorrhizal Mutualists.</title>
        <authorList>
            <consortium name="DOE Joint Genome Institute"/>
            <consortium name="Mycorrhizal Genomics Consortium"/>
            <person name="Kohler A."/>
            <person name="Kuo A."/>
            <person name="Nagy L.G."/>
            <person name="Floudas D."/>
            <person name="Copeland A."/>
            <person name="Barry K.W."/>
            <person name="Cichocki N."/>
            <person name="Veneault-Fourrey C."/>
            <person name="LaButti K."/>
            <person name="Lindquist E.A."/>
            <person name="Lipzen A."/>
            <person name="Lundell T."/>
            <person name="Morin E."/>
            <person name="Murat C."/>
            <person name="Riley R."/>
            <person name="Ohm R."/>
            <person name="Sun H."/>
            <person name="Tunlid A."/>
            <person name="Henrissat B."/>
            <person name="Grigoriev I.V."/>
            <person name="Hibbett D.S."/>
            <person name="Martin F."/>
        </authorList>
    </citation>
    <scope>NUCLEOTIDE SEQUENCE [LARGE SCALE GENOMIC DNA]</scope>
    <source>
        <strain evidence="2">Zn</strain>
    </source>
</reference>
<dbReference type="HOGENOM" id="CLU_031559_1_0_1"/>
<sequence length="286" mass="32645">MTVHLVIAATSSEDISWTSRLKIPGLRVIHYIADDSSAVHHPPANKGHEAMIYHSYFLDFYDQLPDIAILTHAQDISWHMETLLSHSLSYALAHLDLLAVNERGYANLRVSWENACPAYINTTIEGTSGLELESQSTREAFLGNFGDASGFSDEVPEILAQPCCSQFAVTRDVIRSVTRESYARYINWLLHSSMDDSILGRTWEHMFQWLFTKKAVDCPVEWKTYCKMYHICFESQAKYEKYMELDQARADLIDSAISQQINELKQQALERGREATARTFSTADLY</sequence>
<dbReference type="PANTHER" id="PTHR37490">
    <property type="entry name" value="EXPRESSED PROTEIN"/>
    <property type="match status" value="1"/>
</dbReference>
<protein>
    <submittedName>
        <fullName evidence="1">Uncharacterized protein</fullName>
    </submittedName>
</protein>
<dbReference type="InParanoid" id="A0A0C3HLQ1"/>
<dbReference type="AlphaFoldDB" id="A0A0C3HLQ1"/>
<dbReference type="PANTHER" id="PTHR37490:SF3">
    <property type="entry name" value="DUF3431 DOMAIN CONTAINING PROTEIN"/>
    <property type="match status" value="1"/>
</dbReference>
<dbReference type="InterPro" id="IPR021838">
    <property type="entry name" value="DUF3431"/>
</dbReference>
<dbReference type="Pfam" id="PF11913">
    <property type="entry name" value="DUF3431"/>
    <property type="match status" value="1"/>
</dbReference>
<dbReference type="Proteomes" id="UP000054321">
    <property type="component" value="Unassembled WGS sequence"/>
</dbReference>
<dbReference type="EMBL" id="KN832873">
    <property type="protein sequence ID" value="KIN03970.1"/>
    <property type="molecule type" value="Genomic_DNA"/>
</dbReference>
<feature type="non-terminal residue" evidence="1">
    <location>
        <position position="286"/>
    </location>
</feature>
<dbReference type="OrthoDB" id="426718at2759"/>
<organism evidence="1 2">
    <name type="scientific">Oidiodendron maius (strain Zn)</name>
    <dbReference type="NCBI Taxonomy" id="913774"/>
    <lineage>
        <taxon>Eukaryota</taxon>
        <taxon>Fungi</taxon>
        <taxon>Dikarya</taxon>
        <taxon>Ascomycota</taxon>
        <taxon>Pezizomycotina</taxon>
        <taxon>Leotiomycetes</taxon>
        <taxon>Leotiomycetes incertae sedis</taxon>
        <taxon>Myxotrichaceae</taxon>
        <taxon>Oidiodendron</taxon>
    </lineage>
</organism>
<evidence type="ECO:0000313" key="1">
    <source>
        <dbReference type="EMBL" id="KIN03970.1"/>
    </source>
</evidence>
<name>A0A0C3HLQ1_OIDMZ</name>